<dbReference type="InterPro" id="IPR006641">
    <property type="entry name" value="YqgF/RNaseH-like_dom"/>
</dbReference>
<reference evidence="7 8" key="1">
    <citation type="journal article" date="2021" name="Comput. Struct. Biotechnol. J.">
        <title>De novo genome assembly of the potent medicinal plant Rehmannia glutinosa using nanopore technology.</title>
        <authorList>
            <person name="Ma L."/>
            <person name="Dong C."/>
            <person name="Song C."/>
            <person name="Wang X."/>
            <person name="Zheng X."/>
            <person name="Niu Y."/>
            <person name="Chen S."/>
            <person name="Feng W."/>
        </authorList>
    </citation>
    <scope>NUCLEOTIDE SEQUENCE [LARGE SCALE GENOMIC DNA]</scope>
    <source>
        <strain evidence="7">DH-2019</strain>
    </source>
</reference>
<dbReference type="SUPFAM" id="SSF53098">
    <property type="entry name" value="Ribonuclease H-like"/>
    <property type="match status" value="1"/>
</dbReference>
<feature type="region of interest" description="Disordered" evidence="5">
    <location>
        <begin position="168"/>
        <end position="191"/>
    </location>
</feature>
<dbReference type="HAMAP" id="MF_00651">
    <property type="entry name" value="Nuclease_YqgF"/>
    <property type="match status" value="1"/>
</dbReference>
<dbReference type="Proteomes" id="UP001318860">
    <property type="component" value="Unassembled WGS sequence"/>
</dbReference>
<dbReference type="Gene3D" id="3.30.420.140">
    <property type="entry name" value="YqgF/RNase H-like domain"/>
    <property type="match status" value="1"/>
</dbReference>
<evidence type="ECO:0000259" key="6">
    <source>
        <dbReference type="SMART" id="SM00732"/>
    </source>
</evidence>
<dbReference type="InterPro" id="IPR012337">
    <property type="entry name" value="RNaseH-like_sf"/>
</dbReference>
<keyword evidence="1" id="KW-0963">Cytoplasm</keyword>
<dbReference type="CDD" id="cd16964">
    <property type="entry name" value="YqgF"/>
    <property type="match status" value="1"/>
</dbReference>
<evidence type="ECO:0000256" key="2">
    <source>
        <dbReference type="ARBA" id="ARBA00022517"/>
    </source>
</evidence>
<keyword evidence="3" id="KW-0540">Nuclease</keyword>
<dbReference type="InterPro" id="IPR005227">
    <property type="entry name" value="YqgF"/>
</dbReference>
<dbReference type="EMBL" id="JABTTQ020000823">
    <property type="protein sequence ID" value="KAK6137608.1"/>
    <property type="molecule type" value="Genomic_DNA"/>
</dbReference>
<sequence>MKYLKPLKLYHEVLKSNELRRSRLLGLDVGFKYVGLSLSDADNKIASPLSVLVRKKTNIDLIAADFQNLISGLSVSGLVVGYPFNRQKNSPDAVQVKIFIDDLTKTGKFEDLKYTFWDECFTSKNVEFLLKPLTLHPIDFKTIMDKFAAVGILQGYLDFANRSQGRNQESEMFQNDNHSESLTDEWCYPEK</sequence>
<accession>A0ABR0VQU5</accession>
<evidence type="ECO:0000313" key="8">
    <source>
        <dbReference type="Proteomes" id="UP001318860"/>
    </source>
</evidence>
<evidence type="ECO:0000256" key="1">
    <source>
        <dbReference type="ARBA" id="ARBA00022490"/>
    </source>
</evidence>
<dbReference type="NCBIfam" id="TIGR00250">
    <property type="entry name" value="RNAse_H_YqgF"/>
    <property type="match status" value="1"/>
</dbReference>
<name>A0ABR0VQU5_REHGL</name>
<dbReference type="SMART" id="SM00732">
    <property type="entry name" value="YqgFc"/>
    <property type="match status" value="1"/>
</dbReference>
<keyword evidence="4" id="KW-0378">Hydrolase</keyword>
<keyword evidence="2" id="KW-0690">Ribosome biogenesis</keyword>
<dbReference type="PANTHER" id="PTHR33317">
    <property type="entry name" value="POLYNUCLEOTIDYL TRANSFERASE, RIBONUCLEASE H-LIKE SUPERFAMILY PROTEIN"/>
    <property type="match status" value="1"/>
</dbReference>
<dbReference type="Pfam" id="PF03652">
    <property type="entry name" value="RuvX"/>
    <property type="match status" value="1"/>
</dbReference>
<organism evidence="7 8">
    <name type="scientific">Rehmannia glutinosa</name>
    <name type="common">Chinese foxglove</name>
    <dbReference type="NCBI Taxonomy" id="99300"/>
    <lineage>
        <taxon>Eukaryota</taxon>
        <taxon>Viridiplantae</taxon>
        <taxon>Streptophyta</taxon>
        <taxon>Embryophyta</taxon>
        <taxon>Tracheophyta</taxon>
        <taxon>Spermatophyta</taxon>
        <taxon>Magnoliopsida</taxon>
        <taxon>eudicotyledons</taxon>
        <taxon>Gunneridae</taxon>
        <taxon>Pentapetalae</taxon>
        <taxon>asterids</taxon>
        <taxon>lamiids</taxon>
        <taxon>Lamiales</taxon>
        <taxon>Orobanchaceae</taxon>
        <taxon>Rehmannieae</taxon>
        <taxon>Rehmannia</taxon>
    </lineage>
</organism>
<feature type="domain" description="YqgF/RNase H-like" evidence="6">
    <location>
        <begin position="22"/>
        <end position="126"/>
    </location>
</feature>
<evidence type="ECO:0000256" key="4">
    <source>
        <dbReference type="ARBA" id="ARBA00022801"/>
    </source>
</evidence>
<protein>
    <recommendedName>
        <fullName evidence="6">YqgF/RNase H-like domain-containing protein</fullName>
    </recommendedName>
</protein>
<evidence type="ECO:0000256" key="3">
    <source>
        <dbReference type="ARBA" id="ARBA00022722"/>
    </source>
</evidence>
<gene>
    <name evidence="7" type="ORF">DH2020_028634</name>
</gene>
<dbReference type="InterPro" id="IPR037027">
    <property type="entry name" value="YqgF/RNaseH-like_dom_sf"/>
</dbReference>
<evidence type="ECO:0000256" key="5">
    <source>
        <dbReference type="SAM" id="MobiDB-lite"/>
    </source>
</evidence>
<evidence type="ECO:0000313" key="7">
    <source>
        <dbReference type="EMBL" id="KAK6137608.1"/>
    </source>
</evidence>
<comment type="caution">
    <text evidence="7">The sequence shown here is derived from an EMBL/GenBank/DDBJ whole genome shotgun (WGS) entry which is preliminary data.</text>
</comment>
<keyword evidence="8" id="KW-1185">Reference proteome</keyword>
<dbReference type="PANTHER" id="PTHR33317:SF1">
    <property type="entry name" value="POLYNUCLEOTIDYL TRANSFERASE, RIBONUCLEASE H-LIKE SUPERFAMILY PROTEIN"/>
    <property type="match status" value="1"/>
</dbReference>
<proteinExistence type="inferred from homology"/>